<dbReference type="Gene3D" id="3.30.450.20">
    <property type="entry name" value="PAS domain"/>
    <property type="match status" value="3"/>
</dbReference>
<dbReference type="SUPFAM" id="SSF52172">
    <property type="entry name" value="CheY-like"/>
    <property type="match status" value="1"/>
</dbReference>
<feature type="modified residue" description="4-aspartylphosphate" evidence="6">
    <location>
        <position position="53"/>
    </location>
</feature>
<dbReference type="PROSITE" id="PS50110">
    <property type="entry name" value="RESPONSE_REGULATORY"/>
    <property type="match status" value="1"/>
</dbReference>
<gene>
    <name evidence="11" type="ORF">HL657_08135</name>
</gene>
<dbReference type="InterPro" id="IPR003018">
    <property type="entry name" value="GAF"/>
</dbReference>
<feature type="domain" description="PAS" evidence="9">
    <location>
        <begin position="594"/>
        <end position="656"/>
    </location>
</feature>
<keyword evidence="4" id="KW-0808">Transferase</keyword>
<evidence type="ECO:0000256" key="4">
    <source>
        <dbReference type="ARBA" id="ARBA00022679"/>
    </source>
</evidence>
<evidence type="ECO:0000259" key="10">
    <source>
        <dbReference type="PROSITE" id="PS50113"/>
    </source>
</evidence>
<dbReference type="InterPro" id="IPR004358">
    <property type="entry name" value="Sig_transdc_His_kin-like_C"/>
</dbReference>
<evidence type="ECO:0000256" key="5">
    <source>
        <dbReference type="ARBA" id="ARBA00022777"/>
    </source>
</evidence>
<dbReference type="InterPro" id="IPR013655">
    <property type="entry name" value="PAS_fold_3"/>
</dbReference>
<dbReference type="InterPro" id="IPR036890">
    <property type="entry name" value="HATPase_C_sf"/>
</dbReference>
<feature type="domain" description="Response regulatory" evidence="8">
    <location>
        <begin position="3"/>
        <end position="118"/>
    </location>
</feature>
<dbReference type="SUPFAM" id="SSF55785">
    <property type="entry name" value="PYP-like sensor domain (PAS domain)"/>
    <property type="match status" value="3"/>
</dbReference>
<dbReference type="RefSeq" id="WP_317296319.1">
    <property type="nucleotide sequence ID" value="NZ_JABFFQ010000005.1"/>
</dbReference>
<dbReference type="InterPro" id="IPR000700">
    <property type="entry name" value="PAS-assoc_C"/>
</dbReference>
<dbReference type="NCBIfam" id="TIGR00229">
    <property type="entry name" value="sensory_box"/>
    <property type="match status" value="3"/>
</dbReference>
<protein>
    <recommendedName>
        <fullName evidence="2">histidine kinase</fullName>
        <ecNumber evidence="2">2.7.13.3</ecNumber>
    </recommendedName>
</protein>
<dbReference type="Gene3D" id="3.40.50.2300">
    <property type="match status" value="1"/>
</dbReference>
<evidence type="ECO:0000259" key="9">
    <source>
        <dbReference type="PROSITE" id="PS50112"/>
    </source>
</evidence>
<comment type="catalytic activity">
    <reaction evidence="1">
        <text>ATP + protein L-histidine = ADP + protein N-phospho-L-histidine.</text>
        <dbReference type="EC" id="2.7.13.3"/>
    </reaction>
</comment>
<keyword evidence="12" id="KW-1185">Reference proteome</keyword>
<feature type="domain" description="PAS" evidence="9">
    <location>
        <begin position="135"/>
        <end position="195"/>
    </location>
</feature>
<organism evidence="11 12">
    <name type="scientific">Methanoculleus nereidis</name>
    <dbReference type="NCBI Taxonomy" id="2735141"/>
    <lineage>
        <taxon>Archaea</taxon>
        <taxon>Methanobacteriati</taxon>
        <taxon>Methanobacteriota</taxon>
        <taxon>Stenosarchaea group</taxon>
        <taxon>Methanomicrobia</taxon>
        <taxon>Methanomicrobiales</taxon>
        <taxon>Methanomicrobiaceae</taxon>
        <taxon>Methanoculleus</taxon>
    </lineage>
</organism>
<evidence type="ECO:0000256" key="6">
    <source>
        <dbReference type="PROSITE-ProRule" id="PRU00169"/>
    </source>
</evidence>
<dbReference type="InterPro" id="IPR052162">
    <property type="entry name" value="Sensor_kinase/Photoreceptor"/>
</dbReference>
<dbReference type="SUPFAM" id="SSF55874">
    <property type="entry name" value="ATPase domain of HSP90 chaperone/DNA topoisomerase II/histidine kinase"/>
    <property type="match status" value="1"/>
</dbReference>
<dbReference type="SMART" id="SM00448">
    <property type="entry name" value="REC"/>
    <property type="match status" value="1"/>
</dbReference>
<dbReference type="InterPro" id="IPR001789">
    <property type="entry name" value="Sig_transdc_resp-reg_receiver"/>
</dbReference>
<evidence type="ECO:0000313" key="12">
    <source>
        <dbReference type="Proteomes" id="UP001273768"/>
    </source>
</evidence>
<evidence type="ECO:0000256" key="2">
    <source>
        <dbReference type="ARBA" id="ARBA00012438"/>
    </source>
</evidence>
<sequence>MFRILAVDDEPMFLELSRIYLEQSGDLRVETATSPLQALDMLSNASYDAVVADYEMPEMNGVAFLKEVRRRGMETPFIIFSGRGCEEVVIEALNNGADFYLQKDGGNPPARFAELQNMILHAVRRRRAEEEVQRAGDLYRSVFEHTGSATIIIEGDMTIALINSEAARLSGYSREEVEGKMSWMTFVAPQDLERLANYHRQRRIDPVSVPRTYGFRLVDRAGRERDMHLTIGDIPGTDRSVASMIDITDRKQFEEELNAAHEQITAAFEEVKASQESLAAQYHQMEDYQANLRGIIDFLPDPTFVLDRTGKVTTWNRAIEALTGVPKGRVIGSGPEAVVRTMPGLQPPLLAETVLSRGGGETLTREVRITSPRTGKEVCLWGKASPLYDAQGIFSGVIASLRDITQRKRMEAEIQNRIDLERVVSSISARFIALDLADLEDALEETIRMLGSLLDVDRSYIFRFSADLTRAENTHEWCAEGVEPQLDVLQNLPSAMVSWGVAQVRAQRTICIPDVTALPAEAAAERDFLLGYGVVSIVLVPIATADEIFGVIGFETTRRKRAWSDEDITLLEVVGNLFTDLFSRIQSQERLGESEERFRSLVEQSHDCYIRAVLEPLAIEYISPSCESLTGYTPEEILGDPQFIRRLIHPEDRETFLALGRERGRCAARPYVFRVRQKDGRYIWVEACTIPVYGSNGHPVAIDYAIHDITAWKQTEAALIQANKKLTLMNSIVRHDIVNQVTVVLGNIGLLQEQPLDPDVVAAFDKLQAAVKIIQSQIEFTRDYQDLGVRAPRWSPIEPLVTAAAKTLRVTGIRVTTELNGLSIYADPLLSSVFYNLLENAMRHGGTVTEVRVTVVPDGGGARIVWEDNGVGVPAEHKEQIFERGFGSHTGLGLFLVKEVLSITGITISENGTPGAGARFELAVPEGNVRFE</sequence>
<dbReference type="SUPFAM" id="SSF55781">
    <property type="entry name" value="GAF domain-like"/>
    <property type="match status" value="1"/>
</dbReference>
<dbReference type="Proteomes" id="UP001273768">
    <property type="component" value="Unassembled WGS sequence"/>
</dbReference>
<keyword evidence="5" id="KW-0418">Kinase</keyword>
<keyword evidence="3 6" id="KW-0597">Phosphoprotein</keyword>
<dbReference type="InterPro" id="IPR013767">
    <property type="entry name" value="PAS_fold"/>
</dbReference>
<reference evidence="11 12" key="1">
    <citation type="submission" date="2020-05" db="EMBL/GenBank/DDBJ databases">
        <title>Isolation and characterization of methanoarchaea from a cold seep at offshore SW Taiwan.</title>
        <authorList>
            <person name="Chen Y.-W."/>
            <person name="Chen S.-C."/>
            <person name="Lai M.-C."/>
        </authorList>
    </citation>
    <scope>NUCLEOTIDE SEQUENCE [LARGE SCALE GENOMIC DNA]</scope>
    <source>
        <strain evidence="11 12">YWC-01</strain>
    </source>
</reference>
<dbReference type="EC" id="2.7.13.3" evidence="2"/>
<dbReference type="Gene3D" id="3.30.450.40">
    <property type="match status" value="1"/>
</dbReference>
<dbReference type="InterPro" id="IPR011006">
    <property type="entry name" value="CheY-like_superfamily"/>
</dbReference>
<dbReference type="PROSITE" id="PS50113">
    <property type="entry name" value="PAC"/>
    <property type="match status" value="2"/>
</dbReference>
<feature type="domain" description="PAS" evidence="9">
    <location>
        <begin position="288"/>
        <end position="332"/>
    </location>
</feature>
<feature type="domain" description="PAC" evidence="10">
    <location>
        <begin position="363"/>
        <end position="416"/>
    </location>
</feature>
<comment type="caution">
    <text evidence="11">The sequence shown here is derived from an EMBL/GenBank/DDBJ whole genome shotgun (WGS) entry which is preliminary data.</text>
</comment>
<dbReference type="InterPro" id="IPR000014">
    <property type="entry name" value="PAS"/>
</dbReference>
<dbReference type="PRINTS" id="PR00344">
    <property type="entry name" value="BCTRLSENSOR"/>
</dbReference>
<evidence type="ECO:0000259" key="7">
    <source>
        <dbReference type="PROSITE" id="PS50109"/>
    </source>
</evidence>
<dbReference type="InterPro" id="IPR001610">
    <property type="entry name" value="PAC"/>
</dbReference>
<dbReference type="EMBL" id="JABFFQ010000005">
    <property type="protein sequence ID" value="MDV4343134.1"/>
    <property type="molecule type" value="Genomic_DNA"/>
</dbReference>
<dbReference type="PANTHER" id="PTHR43304">
    <property type="entry name" value="PHYTOCHROME-LIKE PROTEIN CPH1"/>
    <property type="match status" value="1"/>
</dbReference>
<dbReference type="InterPro" id="IPR003594">
    <property type="entry name" value="HATPase_dom"/>
</dbReference>
<dbReference type="InterPro" id="IPR005467">
    <property type="entry name" value="His_kinase_dom"/>
</dbReference>
<dbReference type="CDD" id="cd00156">
    <property type="entry name" value="REC"/>
    <property type="match status" value="1"/>
</dbReference>
<dbReference type="Gene3D" id="3.30.565.10">
    <property type="entry name" value="Histidine kinase-like ATPase, C-terminal domain"/>
    <property type="match status" value="1"/>
</dbReference>
<dbReference type="SMART" id="SM00387">
    <property type="entry name" value="HATPase_c"/>
    <property type="match status" value="1"/>
</dbReference>
<accession>A0ABU3Z3B8</accession>
<dbReference type="CDD" id="cd00130">
    <property type="entry name" value="PAS"/>
    <property type="match status" value="3"/>
</dbReference>
<dbReference type="Pfam" id="PF00072">
    <property type="entry name" value="Response_reg"/>
    <property type="match status" value="1"/>
</dbReference>
<evidence type="ECO:0000313" key="11">
    <source>
        <dbReference type="EMBL" id="MDV4343134.1"/>
    </source>
</evidence>
<dbReference type="SMART" id="SM00086">
    <property type="entry name" value="PAC"/>
    <property type="match status" value="3"/>
</dbReference>
<dbReference type="Pfam" id="PF00989">
    <property type="entry name" value="PAS"/>
    <property type="match status" value="2"/>
</dbReference>
<dbReference type="PROSITE" id="PS50112">
    <property type="entry name" value="PAS"/>
    <property type="match status" value="3"/>
</dbReference>
<feature type="domain" description="PAC" evidence="10">
    <location>
        <begin position="669"/>
        <end position="721"/>
    </location>
</feature>
<name>A0ABU3Z3B8_9EURY</name>
<proteinExistence type="predicted"/>
<feature type="domain" description="Histidine kinase" evidence="7">
    <location>
        <begin position="732"/>
        <end position="928"/>
    </location>
</feature>
<dbReference type="PROSITE" id="PS50109">
    <property type="entry name" value="HIS_KIN"/>
    <property type="match status" value="1"/>
</dbReference>
<dbReference type="CDD" id="cd00075">
    <property type="entry name" value="HATPase"/>
    <property type="match status" value="1"/>
</dbReference>
<evidence type="ECO:0000256" key="3">
    <source>
        <dbReference type="ARBA" id="ARBA00022553"/>
    </source>
</evidence>
<dbReference type="InterPro" id="IPR035965">
    <property type="entry name" value="PAS-like_dom_sf"/>
</dbReference>
<dbReference type="Pfam" id="PF01590">
    <property type="entry name" value="GAF"/>
    <property type="match status" value="1"/>
</dbReference>
<dbReference type="Pfam" id="PF02518">
    <property type="entry name" value="HATPase_c"/>
    <property type="match status" value="1"/>
</dbReference>
<evidence type="ECO:0000259" key="8">
    <source>
        <dbReference type="PROSITE" id="PS50110"/>
    </source>
</evidence>
<dbReference type="SMART" id="SM00065">
    <property type="entry name" value="GAF"/>
    <property type="match status" value="1"/>
</dbReference>
<dbReference type="SMART" id="SM00091">
    <property type="entry name" value="PAS"/>
    <property type="match status" value="3"/>
</dbReference>
<evidence type="ECO:0000256" key="1">
    <source>
        <dbReference type="ARBA" id="ARBA00000085"/>
    </source>
</evidence>
<dbReference type="Pfam" id="PF08447">
    <property type="entry name" value="PAS_3"/>
    <property type="match status" value="1"/>
</dbReference>
<dbReference type="PANTHER" id="PTHR43304:SF1">
    <property type="entry name" value="PAC DOMAIN-CONTAINING PROTEIN"/>
    <property type="match status" value="1"/>
</dbReference>
<dbReference type="InterPro" id="IPR029016">
    <property type="entry name" value="GAF-like_dom_sf"/>
</dbReference>